<comment type="caution">
    <text evidence="1">The sequence shown here is derived from an EMBL/GenBank/DDBJ whole genome shotgun (WGS) entry which is preliminary data.</text>
</comment>
<name>A0A839AKD1_9FLAO</name>
<evidence type="ECO:0000313" key="2">
    <source>
        <dbReference type="Proteomes" id="UP000563906"/>
    </source>
</evidence>
<evidence type="ECO:0000313" key="1">
    <source>
        <dbReference type="EMBL" id="MBA6154947.1"/>
    </source>
</evidence>
<protein>
    <recommendedName>
        <fullName evidence="3">Bacteriocin</fullName>
    </recommendedName>
</protein>
<dbReference type="AlphaFoldDB" id="A0A839AKD1"/>
<accession>A0A839AKD1</accession>
<sequence length="57" mass="6260">MLKSISNLGKVLNKTEQRTINGGIIKCPDGTRYVCIGLPPMRSCWCQAIALPGEDIR</sequence>
<proteinExistence type="predicted"/>
<keyword evidence="2" id="KW-1185">Reference proteome</keyword>
<dbReference type="RefSeq" id="WP_182123467.1">
    <property type="nucleotide sequence ID" value="NZ_JACGLS010000001.1"/>
</dbReference>
<dbReference type="EMBL" id="JACGLS010000001">
    <property type="protein sequence ID" value="MBA6154947.1"/>
    <property type="molecule type" value="Genomic_DNA"/>
</dbReference>
<organism evidence="1 2">
    <name type="scientific">Tenacibaculum pelagium</name>
    <dbReference type="NCBI Taxonomy" id="2759527"/>
    <lineage>
        <taxon>Bacteria</taxon>
        <taxon>Pseudomonadati</taxon>
        <taxon>Bacteroidota</taxon>
        <taxon>Flavobacteriia</taxon>
        <taxon>Flavobacteriales</taxon>
        <taxon>Flavobacteriaceae</taxon>
        <taxon>Tenacibaculum</taxon>
    </lineage>
</organism>
<evidence type="ECO:0008006" key="3">
    <source>
        <dbReference type="Google" id="ProtNLM"/>
    </source>
</evidence>
<reference evidence="1 2" key="1">
    <citation type="submission" date="2020-07" db="EMBL/GenBank/DDBJ databases">
        <title>Bacterium isolated from marine sediment.</title>
        <authorList>
            <person name="Shang D."/>
            <person name="Du Z.-J."/>
        </authorList>
    </citation>
    <scope>NUCLEOTIDE SEQUENCE [LARGE SCALE GENOMIC DNA]</scope>
    <source>
        <strain evidence="1 2">S7007</strain>
    </source>
</reference>
<gene>
    <name evidence="1" type="ORF">H3Z83_00215</name>
</gene>
<dbReference type="Proteomes" id="UP000563906">
    <property type="component" value="Unassembled WGS sequence"/>
</dbReference>